<name>A0AAV9AD49_ACOGR</name>
<proteinExistence type="predicted"/>
<gene>
    <name evidence="1" type="ORF">QJS04_geneDACA008782</name>
</gene>
<reference evidence="1" key="2">
    <citation type="submission" date="2023-06" db="EMBL/GenBank/DDBJ databases">
        <authorList>
            <person name="Ma L."/>
            <person name="Liu K.-W."/>
            <person name="Li Z."/>
            <person name="Hsiao Y.-Y."/>
            <person name="Qi Y."/>
            <person name="Fu T."/>
            <person name="Tang G."/>
            <person name="Zhang D."/>
            <person name="Sun W.-H."/>
            <person name="Liu D.-K."/>
            <person name="Li Y."/>
            <person name="Chen G.-Z."/>
            <person name="Liu X.-D."/>
            <person name="Liao X.-Y."/>
            <person name="Jiang Y.-T."/>
            <person name="Yu X."/>
            <person name="Hao Y."/>
            <person name="Huang J."/>
            <person name="Zhao X.-W."/>
            <person name="Ke S."/>
            <person name="Chen Y.-Y."/>
            <person name="Wu W.-L."/>
            <person name="Hsu J.-L."/>
            <person name="Lin Y.-F."/>
            <person name="Huang M.-D."/>
            <person name="Li C.-Y."/>
            <person name="Huang L."/>
            <person name="Wang Z.-W."/>
            <person name="Zhao X."/>
            <person name="Zhong W.-Y."/>
            <person name="Peng D.-H."/>
            <person name="Ahmad S."/>
            <person name="Lan S."/>
            <person name="Zhang J.-S."/>
            <person name="Tsai W.-C."/>
            <person name="Van De Peer Y."/>
            <person name="Liu Z.-J."/>
        </authorList>
    </citation>
    <scope>NUCLEOTIDE SEQUENCE</scope>
    <source>
        <strain evidence="1">SCP</strain>
        <tissue evidence="1">Leaves</tissue>
    </source>
</reference>
<protein>
    <submittedName>
        <fullName evidence="1">Uncharacterized protein</fullName>
    </submittedName>
</protein>
<dbReference type="EMBL" id="JAUJYN010000010">
    <property type="protein sequence ID" value="KAK1262077.1"/>
    <property type="molecule type" value="Genomic_DNA"/>
</dbReference>
<dbReference type="AlphaFoldDB" id="A0AAV9AD49"/>
<evidence type="ECO:0000313" key="2">
    <source>
        <dbReference type="Proteomes" id="UP001179952"/>
    </source>
</evidence>
<organism evidence="1 2">
    <name type="scientific">Acorus gramineus</name>
    <name type="common">Dwarf sweet flag</name>
    <dbReference type="NCBI Taxonomy" id="55184"/>
    <lineage>
        <taxon>Eukaryota</taxon>
        <taxon>Viridiplantae</taxon>
        <taxon>Streptophyta</taxon>
        <taxon>Embryophyta</taxon>
        <taxon>Tracheophyta</taxon>
        <taxon>Spermatophyta</taxon>
        <taxon>Magnoliopsida</taxon>
        <taxon>Liliopsida</taxon>
        <taxon>Acoraceae</taxon>
        <taxon>Acorus</taxon>
    </lineage>
</organism>
<accession>A0AAV9AD49</accession>
<reference evidence="1" key="1">
    <citation type="journal article" date="2023" name="Nat. Commun.">
        <title>Diploid and tetraploid genomes of Acorus and the evolution of monocots.</title>
        <authorList>
            <person name="Ma L."/>
            <person name="Liu K.W."/>
            <person name="Li Z."/>
            <person name="Hsiao Y.Y."/>
            <person name="Qi Y."/>
            <person name="Fu T."/>
            <person name="Tang G.D."/>
            <person name="Zhang D."/>
            <person name="Sun W.H."/>
            <person name="Liu D.K."/>
            <person name="Li Y."/>
            <person name="Chen G.Z."/>
            <person name="Liu X.D."/>
            <person name="Liao X.Y."/>
            <person name="Jiang Y.T."/>
            <person name="Yu X."/>
            <person name="Hao Y."/>
            <person name="Huang J."/>
            <person name="Zhao X.W."/>
            <person name="Ke S."/>
            <person name="Chen Y.Y."/>
            <person name="Wu W.L."/>
            <person name="Hsu J.L."/>
            <person name="Lin Y.F."/>
            <person name="Huang M.D."/>
            <person name="Li C.Y."/>
            <person name="Huang L."/>
            <person name="Wang Z.W."/>
            <person name="Zhao X."/>
            <person name="Zhong W.Y."/>
            <person name="Peng D.H."/>
            <person name="Ahmad S."/>
            <person name="Lan S."/>
            <person name="Zhang J.S."/>
            <person name="Tsai W.C."/>
            <person name="Van de Peer Y."/>
            <person name="Liu Z.J."/>
        </authorList>
    </citation>
    <scope>NUCLEOTIDE SEQUENCE</scope>
    <source>
        <strain evidence="1">SCP</strain>
    </source>
</reference>
<dbReference type="Proteomes" id="UP001179952">
    <property type="component" value="Unassembled WGS sequence"/>
</dbReference>
<sequence>MDGTVDRHGHPAIKRKSGGWLIGSLLLGVCARLRSQALSVSLSLYIYHLIYLF</sequence>
<comment type="caution">
    <text evidence="1">The sequence shown here is derived from an EMBL/GenBank/DDBJ whole genome shotgun (WGS) entry which is preliminary data.</text>
</comment>
<evidence type="ECO:0000313" key="1">
    <source>
        <dbReference type="EMBL" id="KAK1262077.1"/>
    </source>
</evidence>
<keyword evidence="2" id="KW-1185">Reference proteome</keyword>